<evidence type="ECO:0000313" key="9">
    <source>
        <dbReference type="EMBL" id="CAG8666888.1"/>
    </source>
</evidence>
<proteinExistence type="inferred from homology"/>
<dbReference type="SUPFAM" id="SSF53474">
    <property type="entry name" value="alpha/beta-Hydrolases"/>
    <property type="match status" value="1"/>
</dbReference>
<dbReference type="Proteomes" id="UP000789375">
    <property type="component" value="Unassembled WGS sequence"/>
</dbReference>
<comment type="catalytic activity">
    <reaction evidence="7">
        <text>S-hexadecanoyl-L-cysteinyl-[protein] + H2O = L-cysteinyl-[protein] + hexadecanoate + H(+)</text>
        <dbReference type="Rhea" id="RHEA:19233"/>
        <dbReference type="Rhea" id="RHEA-COMP:10131"/>
        <dbReference type="Rhea" id="RHEA-COMP:11032"/>
        <dbReference type="ChEBI" id="CHEBI:7896"/>
        <dbReference type="ChEBI" id="CHEBI:15377"/>
        <dbReference type="ChEBI" id="CHEBI:15378"/>
        <dbReference type="ChEBI" id="CHEBI:29950"/>
        <dbReference type="ChEBI" id="CHEBI:74151"/>
        <dbReference type="EC" id="3.1.2.22"/>
    </reaction>
</comment>
<dbReference type="PANTHER" id="PTHR10655">
    <property type="entry name" value="LYSOPHOSPHOLIPASE-RELATED"/>
    <property type="match status" value="1"/>
</dbReference>
<comment type="function">
    <text evidence="5">Hydrolyzes fatty acids from S-acylated cysteine residues in proteins with a strong preference for palmitoylated G-alpha proteins over other acyl substrates. Mediates the deacylation of G-alpha proteins such as GPA1 in vivo, but has weak or no activity toward palmitoylated Ras proteins. Has weak lysophospholipase activity in vitro; however such activity may not exist in vivo.</text>
</comment>
<name>A0A9N9E6A7_FUNMO</name>
<comment type="similarity">
    <text evidence="1">Belongs to the AB hydrolase superfamily. AB hydrolase 2 family.</text>
</comment>
<keyword evidence="4" id="KW-0378">Hydrolase</keyword>
<dbReference type="GO" id="GO:0008474">
    <property type="term" value="F:palmitoyl-(protein) hydrolase activity"/>
    <property type="evidence" value="ECO:0007669"/>
    <property type="project" value="UniProtKB-EC"/>
</dbReference>
<dbReference type="GO" id="GO:0005737">
    <property type="term" value="C:cytoplasm"/>
    <property type="evidence" value="ECO:0007669"/>
    <property type="project" value="TreeGrafter"/>
</dbReference>
<dbReference type="AlphaFoldDB" id="A0A9N9E6A7"/>
<protein>
    <recommendedName>
        <fullName evidence="3">Acyl-protein thioesterase 1</fullName>
        <ecNumber evidence="2">3.1.2.22</ecNumber>
    </recommendedName>
    <alternativeName>
        <fullName evidence="6">Palmitoyl-protein hydrolase</fullName>
    </alternativeName>
</protein>
<feature type="domain" description="Phospholipase/carboxylesterase/thioesterase" evidence="8">
    <location>
        <begin position="7"/>
        <end position="211"/>
    </location>
</feature>
<evidence type="ECO:0000313" key="10">
    <source>
        <dbReference type="Proteomes" id="UP000789375"/>
    </source>
</evidence>
<dbReference type="EC" id="3.1.2.22" evidence="2"/>
<dbReference type="InterPro" id="IPR029058">
    <property type="entry name" value="AB_hydrolase_fold"/>
</dbReference>
<organism evidence="9 10">
    <name type="scientific">Funneliformis mosseae</name>
    <name type="common">Endomycorrhizal fungus</name>
    <name type="synonym">Glomus mosseae</name>
    <dbReference type="NCBI Taxonomy" id="27381"/>
    <lineage>
        <taxon>Eukaryota</taxon>
        <taxon>Fungi</taxon>
        <taxon>Fungi incertae sedis</taxon>
        <taxon>Mucoromycota</taxon>
        <taxon>Glomeromycotina</taxon>
        <taxon>Glomeromycetes</taxon>
        <taxon>Glomerales</taxon>
        <taxon>Glomeraceae</taxon>
        <taxon>Funneliformis</taxon>
    </lineage>
</organism>
<comment type="caution">
    <text evidence="9">The sequence shown here is derived from an EMBL/GenBank/DDBJ whole genome shotgun (WGS) entry which is preliminary data.</text>
</comment>
<keyword evidence="10" id="KW-1185">Reference proteome</keyword>
<evidence type="ECO:0000256" key="1">
    <source>
        <dbReference type="ARBA" id="ARBA00006499"/>
    </source>
</evidence>
<dbReference type="Pfam" id="PF02230">
    <property type="entry name" value="Abhydrolase_2"/>
    <property type="match status" value="1"/>
</dbReference>
<evidence type="ECO:0000256" key="3">
    <source>
        <dbReference type="ARBA" id="ARBA00014923"/>
    </source>
</evidence>
<evidence type="ECO:0000259" key="8">
    <source>
        <dbReference type="Pfam" id="PF02230"/>
    </source>
</evidence>
<dbReference type="Gene3D" id="3.40.50.1820">
    <property type="entry name" value="alpha/beta hydrolase"/>
    <property type="match status" value="1"/>
</dbReference>
<reference evidence="9" key="1">
    <citation type="submission" date="2021-06" db="EMBL/GenBank/DDBJ databases">
        <authorList>
            <person name="Kallberg Y."/>
            <person name="Tangrot J."/>
            <person name="Rosling A."/>
        </authorList>
    </citation>
    <scope>NUCLEOTIDE SEQUENCE</scope>
    <source>
        <strain evidence="9">87-6 pot B 2015</strain>
    </source>
</reference>
<dbReference type="EMBL" id="CAJVPP010005555">
    <property type="protein sequence ID" value="CAG8666888.1"/>
    <property type="molecule type" value="Genomic_DNA"/>
</dbReference>
<accession>A0A9N9E6A7</accession>
<sequence>MASSLTTVVQNARKLHTATVFFLHGLGDSGYGWAPETEKMGKALEHVKIILPNAPVQPVTINSGMEMPSWYDIYALGDTEDILKDRVDEEGVLSSVVSVNRLIRNEIDAGIHSNRIVVGGFSQGAAIGITVGISSEYPLEKTLTMATDANKNTPIFMGHGIYDQVVPFRLGKLSHDLIKSKGYPITFKTYNIQHSSSPEETEDVIKFLQQVIPENF</sequence>
<evidence type="ECO:0000256" key="4">
    <source>
        <dbReference type="ARBA" id="ARBA00022801"/>
    </source>
</evidence>
<gene>
    <name evidence="9" type="ORF">FMOSSE_LOCUS12214</name>
</gene>
<evidence type="ECO:0000256" key="2">
    <source>
        <dbReference type="ARBA" id="ARBA00012423"/>
    </source>
</evidence>
<evidence type="ECO:0000256" key="5">
    <source>
        <dbReference type="ARBA" id="ARBA00029392"/>
    </source>
</evidence>
<evidence type="ECO:0000256" key="6">
    <source>
        <dbReference type="ARBA" id="ARBA00031195"/>
    </source>
</evidence>
<dbReference type="PANTHER" id="PTHR10655:SF17">
    <property type="entry name" value="LYSOPHOSPHOLIPASE-LIKE PROTEIN 1"/>
    <property type="match status" value="1"/>
</dbReference>
<dbReference type="InterPro" id="IPR003140">
    <property type="entry name" value="PLipase/COase/thioEstase"/>
</dbReference>
<dbReference type="GO" id="GO:0052689">
    <property type="term" value="F:carboxylic ester hydrolase activity"/>
    <property type="evidence" value="ECO:0007669"/>
    <property type="project" value="TreeGrafter"/>
</dbReference>
<dbReference type="InterPro" id="IPR050565">
    <property type="entry name" value="LYPA1-2/EST-like"/>
</dbReference>
<evidence type="ECO:0000256" key="7">
    <source>
        <dbReference type="ARBA" id="ARBA00047337"/>
    </source>
</evidence>